<evidence type="ECO:0000313" key="3">
    <source>
        <dbReference type="Proteomes" id="UP000611723"/>
    </source>
</evidence>
<proteinExistence type="predicted"/>
<keyword evidence="1" id="KW-0732">Signal</keyword>
<reference evidence="2" key="1">
    <citation type="submission" date="2021-01" db="EMBL/GenBank/DDBJ databases">
        <title>Marivirga aurantiaca sp. nov., isolated from intertidal surface sediments.</title>
        <authorList>
            <person name="Zhang M."/>
        </authorList>
    </citation>
    <scope>NUCLEOTIDE SEQUENCE</scope>
    <source>
        <strain evidence="2">S37H4</strain>
    </source>
</reference>
<comment type="caution">
    <text evidence="2">The sequence shown here is derived from an EMBL/GenBank/DDBJ whole genome shotgun (WGS) entry which is preliminary data.</text>
</comment>
<dbReference type="EMBL" id="JAEQBW010000003">
    <property type="protein sequence ID" value="MBK6265204.1"/>
    <property type="molecule type" value="Genomic_DNA"/>
</dbReference>
<accession>A0A934WY88</accession>
<keyword evidence="3" id="KW-1185">Reference proteome</keyword>
<gene>
    <name evidence="2" type="ORF">JKA74_09150</name>
</gene>
<organism evidence="2 3">
    <name type="scientific">Marivirga aurantiaca</name>
    <dbReference type="NCBI Taxonomy" id="2802615"/>
    <lineage>
        <taxon>Bacteria</taxon>
        <taxon>Pseudomonadati</taxon>
        <taxon>Bacteroidota</taxon>
        <taxon>Cytophagia</taxon>
        <taxon>Cytophagales</taxon>
        <taxon>Marivirgaceae</taxon>
        <taxon>Marivirga</taxon>
    </lineage>
</organism>
<dbReference type="RefSeq" id="WP_201430877.1">
    <property type="nucleotide sequence ID" value="NZ_JAEQBW010000003.1"/>
</dbReference>
<feature type="signal peptide" evidence="1">
    <location>
        <begin position="1"/>
        <end position="21"/>
    </location>
</feature>
<feature type="chain" id="PRO_5037680836" description="YtxH domain-containing protein" evidence="1">
    <location>
        <begin position="22"/>
        <end position="77"/>
    </location>
</feature>
<name>A0A934WY88_9BACT</name>
<sequence length="77" mass="8356">MSTSSKSLFSFLAGVATTAAASVFFKTENGRKVCQSLANTLKNLKTKSNSSAGIDWINELGDSEMDIARKFKSKLKF</sequence>
<evidence type="ECO:0000313" key="2">
    <source>
        <dbReference type="EMBL" id="MBK6265204.1"/>
    </source>
</evidence>
<dbReference type="Proteomes" id="UP000611723">
    <property type="component" value="Unassembled WGS sequence"/>
</dbReference>
<dbReference type="AlphaFoldDB" id="A0A934WY88"/>
<evidence type="ECO:0008006" key="4">
    <source>
        <dbReference type="Google" id="ProtNLM"/>
    </source>
</evidence>
<protein>
    <recommendedName>
        <fullName evidence="4">YtxH domain-containing protein</fullName>
    </recommendedName>
</protein>
<evidence type="ECO:0000256" key="1">
    <source>
        <dbReference type="SAM" id="SignalP"/>
    </source>
</evidence>